<accession>A0A9P4P9U7</accession>
<dbReference type="InterPro" id="IPR000210">
    <property type="entry name" value="BTB/POZ_dom"/>
</dbReference>
<dbReference type="CDD" id="cd18186">
    <property type="entry name" value="BTB_POZ_ZBTB_KLHL-like"/>
    <property type="match status" value="1"/>
</dbReference>
<reference evidence="2" key="1">
    <citation type="journal article" date="2020" name="Stud. Mycol.">
        <title>101 Dothideomycetes genomes: a test case for predicting lifestyles and emergence of pathogens.</title>
        <authorList>
            <person name="Haridas S."/>
            <person name="Albert R."/>
            <person name="Binder M."/>
            <person name="Bloem J."/>
            <person name="Labutti K."/>
            <person name="Salamov A."/>
            <person name="Andreopoulos B."/>
            <person name="Baker S."/>
            <person name="Barry K."/>
            <person name="Bills G."/>
            <person name="Bluhm B."/>
            <person name="Cannon C."/>
            <person name="Castanera R."/>
            <person name="Culley D."/>
            <person name="Daum C."/>
            <person name="Ezra D."/>
            <person name="Gonzalez J."/>
            <person name="Henrissat B."/>
            <person name="Kuo A."/>
            <person name="Liang C."/>
            <person name="Lipzen A."/>
            <person name="Lutzoni F."/>
            <person name="Magnuson J."/>
            <person name="Mondo S."/>
            <person name="Nolan M."/>
            <person name="Ohm R."/>
            <person name="Pangilinan J."/>
            <person name="Park H.-J."/>
            <person name="Ramirez L."/>
            <person name="Alfaro M."/>
            <person name="Sun H."/>
            <person name="Tritt A."/>
            <person name="Yoshinaga Y."/>
            <person name="Zwiers L.-H."/>
            <person name="Turgeon B."/>
            <person name="Goodwin S."/>
            <person name="Spatafora J."/>
            <person name="Crous P."/>
            <person name="Grigoriev I."/>
        </authorList>
    </citation>
    <scope>NUCLEOTIDE SEQUENCE</scope>
    <source>
        <strain evidence="2">CBS 690.94</strain>
    </source>
</reference>
<feature type="domain" description="BTB" evidence="1">
    <location>
        <begin position="9"/>
        <end position="74"/>
    </location>
</feature>
<comment type="caution">
    <text evidence="2">The sequence shown here is derived from an EMBL/GenBank/DDBJ whole genome shotgun (WGS) entry which is preliminary data.</text>
</comment>
<dbReference type="EMBL" id="MU001508">
    <property type="protein sequence ID" value="KAF2440070.1"/>
    <property type="molecule type" value="Genomic_DNA"/>
</dbReference>
<dbReference type="PANTHER" id="PTHR47843">
    <property type="entry name" value="BTB DOMAIN-CONTAINING PROTEIN-RELATED"/>
    <property type="match status" value="1"/>
</dbReference>
<sequence length="244" mass="27140">SLLETGNHSDFVITCQDETFNVHKAIVCPQSDFFEKALTFAAGKEAEDCNVNLPSEDSAIVRLLVQYFYKADYDPVCPPTGDLIPGSISPVQSVQHSCTGTGCYSYSCCKSYVCPHHCCGIDCSYDCVEFICSRCGQAPKGNAEQLLTHVKLYEVADKYGVTGLKDLSADKFRRALLKFWNNAEFPIAAHYACSTTPDSDMGLRSHIEKTILAHPKLLSKPEIEDMLKKFPNLAFRMLKEEKKV</sequence>
<gene>
    <name evidence="2" type="ORF">P171DRAFT_368958</name>
</gene>
<feature type="non-terminal residue" evidence="2">
    <location>
        <position position="1"/>
    </location>
</feature>
<dbReference type="PROSITE" id="PS50097">
    <property type="entry name" value="BTB"/>
    <property type="match status" value="1"/>
</dbReference>
<evidence type="ECO:0000313" key="3">
    <source>
        <dbReference type="Proteomes" id="UP000799764"/>
    </source>
</evidence>
<dbReference type="AlphaFoldDB" id="A0A9P4P9U7"/>
<evidence type="ECO:0000259" key="1">
    <source>
        <dbReference type="PROSITE" id="PS50097"/>
    </source>
</evidence>
<evidence type="ECO:0000313" key="2">
    <source>
        <dbReference type="EMBL" id="KAF2440070.1"/>
    </source>
</evidence>
<dbReference type="OrthoDB" id="6359816at2759"/>
<dbReference type="Gene3D" id="3.30.710.10">
    <property type="entry name" value="Potassium Channel Kv1.1, Chain A"/>
    <property type="match status" value="1"/>
</dbReference>
<dbReference type="InterPro" id="IPR011333">
    <property type="entry name" value="SKP1/BTB/POZ_sf"/>
</dbReference>
<protein>
    <recommendedName>
        <fullName evidence="1">BTB domain-containing protein</fullName>
    </recommendedName>
</protein>
<dbReference type="Proteomes" id="UP000799764">
    <property type="component" value="Unassembled WGS sequence"/>
</dbReference>
<proteinExistence type="predicted"/>
<keyword evidence="3" id="KW-1185">Reference proteome</keyword>
<organism evidence="2 3">
    <name type="scientific">Karstenula rhodostoma CBS 690.94</name>
    <dbReference type="NCBI Taxonomy" id="1392251"/>
    <lineage>
        <taxon>Eukaryota</taxon>
        <taxon>Fungi</taxon>
        <taxon>Dikarya</taxon>
        <taxon>Ascomycota</taxon>
        <taxon>Pezizomycotina</taxon>
        <taxon>Dothideomycetes</taxon>
        <taxon>Pleosporomycetidae</taxon>
        <taxon>Pleosporales</taxon>
        <taxon>Massarineae</taxon>
        <taxon>Didymosphaeriaceae</taxon>
        <taxon>Karstenula</taxon>
    </lineage>
</organism>
<dbReference type="SUPFAM" id="SSF54695">
    <property type="entry name" value="POZ domain"/>
    <property type="match status" value="1"/>
</dbReference>
<dbReference type="PANTHER" id="PTHR47843:SF5">
    <property type="entry name" value="BTB_POZ DOMAIN PROTEIN"/>
    <property type="match status" value="1"/>
</dbReference>
<name>A0A9P4P9U7_9PLEO</name>
<dbReference type="Pfam" id="PF00651">
    <property type="entry name" value="BTB"/>
    <property type="match status" value="1"/>
</dbReference>